<reference evidence="1" key="1">
    <citation type="journal article" date="2014" name="Front. Microbiol.">
        <title>High frequency of phylogenetically diverse reductive dehalogenase-homologous genes in deep subseafloor sedimentary metagenomes.</title>
        <authorList>
            <person name="Kawai M."/>
            <person name="Futagami T."/>
            <person name="Toyoda A."/>
            <person name="Takaki Y."/>
            <person name="Nishi S."/>
            <person name="Hori S."/>
            <person name="Arai W."/>
            <person name="Tsubouchi T."/>
            <person name="Morono Y."/>
            <person name="Uchiyama I."/>
            <person name="Ito T."/>
            <person name="Fujiyama A."/>
            <person name="Inagaki F."/>
            <person name="Takami H."/>
        </authorList>
    </citation>
    <scope>NUCLEOTIDE SEQUENCE</scope>
    <source>
        <strain evidence="1">Expedition CK06-06</strain>
    </source>
</reference>
<dbReference type="InterPro" id="IPR029058">
    <property type="entry name" value="AB_hydrolase_fold"/>
</dbReference>
<dbReference type="SUPFAM" id="SSF53474">
    <property type="entry name" value="alpha/beta-Hydrolases"/>
    <property type="match status" value="1"/>
</dbReference>
<dbReference type="Gene3D" id="3.40.50.1820">
    <property type="entry name" value="alpha/beta hydrolase"/>
    <property type="match status" value="1"/>
</dbReference>
<gene>
    <name evidence="1" type="ORF">S01H1_29675</name>
</gene>
<organism evidence="1">
    <name type="scientific">marine sediment metagenome</name>
    <dbReference type="NCBI Taxonomy" id="412755"/>
    <lineage>
        <taxon>unclassified sequences</taxon>
        <taxon>metagenomes</taxon>
        <taxon>ecological metagenomes</taxon>
    </lineage>
</organism>
<accession>X0TEU5</accession>
<dbReference type="AlphaFoldDB" id="X0TEU5"/>
<proteinExistence type="predicted"/>
<feature type="non-terminal residue" evidence="1">
    <location>
        <position position="1"/>
    </location>
</feature>
<evidence type="ECO:0000313" key="1">
    <source>
        <dbReference type="EMBL" id="GAF92053.1"/>
    </source>
</evidence>
<protein>
    <recommendedName>
        <fullName evidence="2">AB hydrolase-1 domain-containing protein</fullName>
    </recommendedName>
</protein>
<evidence type="ECO:0008006" key="2">
    <source>
        <dbReference type="Google" id="ProtNLM"/>
    </source>
</evidence>
<name>X0TEU5_9ZZZZ</name>
<comment type="caution">
    <text evidence="1">The sequence shown here is derived from an EMBL/GenBank/DDBJ whole genome shotgun (WGS) entry which is preliminary data.</text>
</comment>
<dbReference type="EMBL" id="BARS01018224">
    <property type="protein sequence ID" value="GAF92053.1"/>
    <property type="molecule type" value="Genomic_DNA"/>
</dbReference>
<sequence>GLELMARQEEGRLPFKIRHAILVNGSTLVDMIQLADIQVELLKQPDQAATEDLDFGHFRDGIAPTFGTGFADPDIVNPTLDAMVHQVFYNQGSRVMAQILRYLKERQEEFGRWSRTWFTFQSAPLTVIWGVEDPVALVAMADRVKKERPYTDLYKLDNVGHWPSIEAPDRLGDAIIARLDSL</sequence>